<organism evidence="2 3">
    <name type="scientific">Paramuricea clavata</name>
    <name type="common">Red gorgonian</name>
    <name type="synonym">Violescent sea-whip</name>
    <dbReference type="NCBI Taxonomy" id="317549"/>
    <lineage>
        <taxon>Eukaryota</taxon>
        <taxon>Metazoa</taxon>
        <taxon>Cnidaria</taxon>
        <taxon>Anthozoa</taxon>
        <taxon>Octocorallia</taxon>
        <taxon>Malacalcyonacea</taxon>
        <taxon>Plexauridae</taxon>
        <taxon>Paramuricea</taxon>
    </lineage>
</organism>
<evidence type="ECO:0000256" key="1">
    <source>
        <dbReference type="SAM" id="MobiDB-lite"/>
    </source>
</evidence>
<dbReference type="AlphaFoldDB" id="A0A6S7G7Y3"/>
<dbReference type="OrthoDB" id="5850742at2759"/>
<name>A0A6S7G7Y3_PARCT</name>
<comment type="caution">
    <text evidence="2">The sequence shown here is derived from an EMBL/GenBank/DDBJ whole genome shotgun (WGS) entry which is preliminary data.</text>
</comment>
<dbReference type="Proteomes" id="UP001152795">
    <property type="component" value="Unassembled WGS sequence"/>
</dbReference>
<sequence>MAKVRETYWIPRLRQITKRVRGRCWGCKKFRVKAYQSPPPGTLPSTRTKGSTPFEVLGVDFACQIRYHTKGRSGSSSSSTYPTSGGERAGKQLNSRKEQ</sequence>
<gene>
    <name evidence="2" type="ORF">PACLA_8A081394</name>
</gene>
<evidence type="ECO:0000313" key="3">
    <source>
        <dbReference type="Proteomes" id="UP001152795"/>
    </source>
</evidence>
<protein>
    <submittedName>
        <fullName evidence="2">Uncharacterized protein</fullName>
    </submittedName>
</protein>
<accession>A0A6S7G7Y3</accession>
<keyword evidence="3" id="KW-1185">Reference proteome</keyword>
<evidence type="ECO:0000313" key="2">
    <source>
        <dbReference type="EMBL" id="CAB3981671.1"/>
    </source>
</evidence>
<feature type="compositionally biased region" description="Low complexity" evidence="1">
    <location>
        <begin position="72"/>
        <end position="86"/>
    </location>
</feature>
<feature type="region of interest" description="Disordered" evidence="1">
    <location>
        <begin position="69"/>
        <end position="99"/>
    </location>
</feature>
<proteinExistence type="predicted"/>
<dbReference type="EMBL" id="CACRXK020000416">
    <property type="protein sequence ID" value="CAB3981671.1"/>
    <property type="molecule type" value="Genomic_DNA"/>
</dbReference>
<reference evidence="2" key="1">
    <citation type="submission" date="2020-04" db="EMBL/GenBank/DDBJ databases">
        <authorList>
            <person name="Alioto T."/>
            <person name="Alioto T."/>
            <person name="Gomez Garrido J."/>
        </authorList>
    </citation>
    <scope>NUCLEOTIDE SEQUENCE</scope>
    <source>
        <strain evidence="2">A484AB</strain>
    </source>
</reference>